<name>A0A9Q1K1R3_9CARY</name>
<evidence type="ECO:0000313" key="3">
    <source>
        <dbReference type="Proteomes" id="UP001153076"/>
    </source>
</evidence>
<dbReference type="Proteomes" id="UP001153076">
    <property type="component" value="Unassembled WGS sequence"/>
</dbReference>
<organism evidence="2 3">
    <name type="scientific">Carnegiea gigantea</name>
    <dbReference type="NCBI Taxonomy" id="171969"/>
    <lineage>
        <taxon>Eukaryota</taxon>
        <taxon>Viridiplantae</taxon>
        <taxon>Streptophyta</taxon>
        <taxon>Embryophyta</taxon>
        <taxon>Tracheophyta</taxon>
        <taxon>Spermatophyta</taxon>
        <taxon>Magnoliopsida</taxon>
        <taxon>eudicotyledons</taxon>
        <taxon>Gunneridae</taxon>
        <taxon>Pentapetalae</taxon>
        <taxon>Caryophyllales</taxon>
        <taxon>Cactineae</taxon>
        <taxon>Cactaceae</taxon>
        <taxon>Cactoideae</taxon>
        <taxon>Echinocereeae</taxon>
        <taxon>Carnegiea</taxon>
    </lineage>
</organism>
<evidence type="ECO:0000256" key="1">
    <source>
        <dbReference type="SAM" id="MobiDB-lite"/>
    </source>
</evidence>
<feature type="compositionally biased region" description="Low complexity" evidence="1">
    <location>
        <begin position="287"/>
        <end position="324"/>
    </location>
</feature>
<sequence>MAFPPIYSTREMVNYVRESFVRRWRRAPRPPRSLPEDFHTLCPHFLLFEAEGAAVDFELPEMVKVTFYAMLLNEAVELGVVHGFIVEGLKSALVGLRWLSFKVWMSCVDHVLREAQLQRPADEVEVRGPWTARKRALDQTAPRPPIVMRSSLSFVSNLFFGDVPEGLVSPRVEGRHPQFPSLPAFINGRVVAGVPRKNKCREPKKIPYAVPLFEPDTPSWSSCKYSPTPSVLSPELEVTYPWRSLMAKTKSTPHIRSPDELLAGGTQGNPCSAPSSSKPGAEVAFTSSSSTSGGASSSSSSDSSSRSSSSEGASTSSSSPEGPSALGKSVLKRKGRAPKGLVAEGPEFPRAPTRSDP</sequence>
<keyword evidence="3" id="KW-1185">Reference proteome</keyword>
<gene>
    <name evidence="2" type="ORF">Cgig2_033529</name>
</gene>
<dbReference type="AlphaFoldDB" id="A0A9Q1K1R3"/>
<feature type="compositionally biased region" description="Polar residues" evidence="1">
    <location>
        <begin position="268"/>
        <end position="278"/>
    </location>
</feature>
<reference evidence="2" key="1">
    <citation type="submission" date="2022-04" db="EMBL/GenBank/DDBJ databases">
        <title>Carnegiea gigantea Genome sequencing and assembly v2.</title>
        <authorList>
            <person name="Copetti D."/>
            <person name="Sanderson M.J."/>
            <person name="Burquez A."/>
            <person name="Wojciechowski M.F."/>
        </authorList>
    </citation>
    <scope>NUCLEOTIDE SEQUENCE</scope>
    <source>
        <strain evidence="2">SGP5-SGP5p</strain>
        <tissue evidence="2">Aerial part</tissue>
    </source>
</reference>
<protein>
    <submittedName>
        <fullName evidence="2">Uncharacterized protein</fullName>
    </submittedName>
</protein>
<dbReference type="EMBL" id="JAKOGI010000449">
    <property type="protein sequence ID" value="KAJ8434807.1"/>
    <property type="molecule type" value="Genomic_DNA"/>
</dbReference>
<accession>A0A9Q1K1R3</accession>
<evidence type="ECO:0000313" key="2">
    <source>
        <dbReference type="EMBL" id="KAJ8434807.1"/>
    </source>
</evidence>
<comment type="caution">
    <text evidence="2">The sequence shown here is derived from an EMBL/GenBank/DDBJ whole genome shotgun (WGS) entry which is preliminary data.</text>
</comment>
<proteinExistence type="predicted"/>
<feature type="region of interest" description="Disordered" evidence="1">
    <location>
        <begin position="251"/>
        <end position="357"/>
    </location>
</feature>